<sequence length="56" mass="6598">MASYLARCLADYINCDKKRDLTLEKNSNIIKCLTVFMKIMLKKPKKSLRLSKYLIE</sequence>
<reference evidence="1 2" key="1">
    <citation type="submission" date="2020-08" db="EMBL/GenBank/DDBJ databases">
        <title>Genomic Encyclopedia of Type Strains, Phase III (KMG-III): the genomes of soil and plant-associated and newly described type strains.</title>
        <authorList>
            <person name="Whitman W."/>
        </authorList>
    </citation>
    <scope>NUCLEOTIDE SEQUENCE [LARGE SCALE GENOMIC DNA]</scope>
    <source>
        <strain evidence="1 2">CECT 5885</strain>
    </source>
</reference>
<comment type="caution">
    <text evidence="1">The sequence shown here is derived from an EMBL/GenBank/DDBJ whole genome shotgun (WGS) entry which is preliminary data.</text>
</comment>
<evidence type="ECO:0000313" key="1">
    <source>
        <dbReference type="EMBL" id="MBB3106891.1"/>
    </source>
</evidence>
<gene>
    <name evidence="1" type="ORF">FHS24_001392</name>
</gene>
<keyword evidence="2" id="KW-1185">Reference proteome</keyword>
<proteinExistence type="predicted"/>
<dbReference type="EMBL" id="JACHXL010000002">
    <property type="protein sequence ID" value="MBB3106891.1"/>
    <property type="molecule type" value="Genomic_DNA"/>
</dbReference>
<organism evidence="1 2">
    <name type="scientific">Psychrobacter luti</name>
    <dbReference type="NCBI Taxonomy" id="198481"/>
    <lineage>
        <taxon>Bacteria</taxon>
        <taxon>Pseudomonadati</taxon>
        <taxon>Pseudomonadota</taxon>
        <taxon>Gammaproteobacteria</taxon>
        <taxon>Moraxellales</taxon>
        <taxon>Moraxellaceae</taxon>
        <taxon>Psychrobacter</taxon>
    </lineage>
</organism>
<protein>
    <submittedName>
        <fullName evidence="1">Uncharacterized protein</fullName>
    </submittedName>
</protein>
<accession>A0A839TBT3</accession>
<dbReference type="Proteomes" id="UP000588111">
    <property type="component" value="Unassembled WGS sequence"/>
</dbReference>
<evidence type="ECO:0000313" key="2">
    <source>
        <dbReference type="Proteomes" id="UP000588111"/>
    </source>
</evidence>
<name>A0A839TBT3_9GAMM</name>
<dbReference type="AlphaFoldDB" id="A0A839TBT3"/>